<comment type="similarity">
    <text evidence="5">Belongs to the peptidase S1 family. CLIP subfamily.</text>
</comment>
<evidence type="ECO:0000259" key="9">
    <source>
        <dbReference type="PROSITE" id="PS50240"/>
    </source>
</evidence>
<comment type="subcellular location">
    <subcellularLocation>
        <location evidence="1">Secreted</location>
        <location evidence="1">Extracellular space</location>
    </subcellularLocation>
</comment>
<dbReference type="GO" id="GO:0090729">
    <property type="term" value="F:toxin activity"/>
    <property type="evidence" value="ECO:0007669"/>
    <property type="project" value="UniProtKB-KW"/>
</dbReference>
<name>A0A9P0SVE5_PIEBR</name>
<evidence type="ECO:0000256" key="8">
    <source>
        <dbReference type="SAM" id="SignalP"/>
    </source>
</evidence>
<protein>
    <recommendedName>
        <fullName evidence="9">Peptidase S1 domain-containing protein</fullName>
    </recommendedName>
</protein>
<dbReference type="GO" id="GO:0005576">
    <property type="term" value="C:extracellular region"/>
    <property type="evidence" value="ECO:0007669"/>
    <property type="project" value="UniProtKB-SubCell"/>
</dbReference>
<evidence type="ECO:0000256" key="7">
    <source>
        <dbReference type="ARBA" id="ARBA00084094"/>
    </source>
</evidence>
<evidence type="ECO:0000256" key="3">
    <source>
        <dbReference type="ARBA" id="ARBA00023157"/>
    </source>
</evidence>
<reference evidence="10" key="1">
    <citation type="submission" date="2022-05" db="EMBL/GenBank/DDBJ databases">
        <authorList>
            <person name="Okamura Y."/>
        </authorList>
    </citation>
    <scope>NUCLEOTIDE SEQUENCE</scope>
</reference>
<comment type="function">
    <text evidence="6">Fibrinolytic activity; shows preferential cleavage of Arg-Gly bonds in all three fibrinogen chains. Contact with the caterpillars causes severe bleeding, due the anticoagulant effect of the protein.</text>
</comment>
<dbReference type="SMART" id="SM00020">
    <property type="entry name" value="Tryp_SPc"/>
    <property type="match status" value="1"/>
</dbReference>
<dbReference type="PRINTS" id="PR00722">
    <property type="entry name" value="CHYMOTRYPSIN"/>
</dbReference>
<evidence type="ECO:0000256" key="2">
    <source>
        <dbReference type="ARBA" id="ARBA00022656"/>
    </source>
</evidence>
<evidence type="ECO:0000313" key="10">
    <source>
        <dbReference type="EMBL" id="CAH3921814.1"/>
    </source>
</evidence>
<feature type="chain" id="PRO_5040310862" description="Peptidase S1 domain-containing protein" evidence="8">
    <location>
        <begin position="19"/>
        <end position="287"/>
    </location>
</feature>
<dbReference type="AlphaFoldDB" id="A0A9P0SVE5"/>
<feature type="domain" description="Peptidase S1" evidence="9">
    <location>
        <begin position="53"/>
        <end position="281"/>
    </location>
</feature>
<keyword evidence="3" id="KW-1015">Disulfide bond</keyword>
<dbReference type="InterPro" id="IPR051487">
    <property type="entry name" value="Ser/Thr_Proteases_Immune/Dev"/>
</dbReference>
<feature type="signal peptide" evidence="8">
    <location>
        <begin position="1"/>
        <end position="18"/>
    </location>
</feature>
<dbReference type="SUPFAM" id="SSF50494">
    <property type="entry name" value="Trypsin-like serine proteases"/>
    <property type="match status" value="1"/>
</dbReference>
<dbReference type="Proteomes" id="UP001152562">
    <property type="component" value="Unassembled WGS sequence"/>
</dbReference>
<dbReference type="InterPro" id="IPR009003">
    <property type="entry name" value="Peptidase_S1_PA"/>
</dbReference>
<dbReference type="PANTHER" id="PTHR24256">
    <property type="entry name" value="TRYPTASE-RELATED"/>
    <property type="match status" value="1"/>
</dbReference>
<keyword evidence="2" id="KW-0800">Toxin</keyword>
<proteinExistence type="inferred from homology"/>
<evidence type="ECO:0000256" key="4">
    <source>
        <dbReference type="ARBA" id="ARBA00023240"/>
    </source>
</evidence>
<dbReference type="InterPro" id="IPR043504">
    <property type="entry name" value="Peptidase_S1_PA_chymotrypsin"/>
</dbReference>
<dbReference type="EMBL" id="CALOZG010000001">
    <property type="protein sequence ID" value="CAH3921814.1"/>
    <property type="molecule type" value="Genomic_DNA"/>
</dbReference>
<evidence type="ECO:0000256" key="5">
    <source>
        <dbReference type="ARBA" id="ARBA00024195"/>
    </source>
</evidence>
<evidence type="ECO:0000313" key="11">
    <source>
        <dbReference type="Proteomes" id="UP001152562"/>
    </source>
</evidence>
<dbReference type="Gene3D" id="2.40.10.10">
    <property type="entry name" value="Trypsin-like serine proteases"/>
    <property type="match status" value="1"/>
</dbReference>
<dbReference type="InterPro" id="IPR001254">
    <property type="entry name" value="Trypsin_dom"/>
</dbReference>
<gene>
    <name evidence="10" type="ORF">PIBRA_LOCUS1106</name>
</gene>
<dbReference type="GO" id="GO:0004252">
    <property type="term" value="F:serine-type endopeptidase activity"/>
    <property type="evidence" value="ECO:0007669"/>
    <property type="project" value="InterPro"/>
</dbReference>
<keyword evidence="7" id="KW-1205">Fibrinolytic toxin</keyword>
<keyword evidence="4" id="KW-1199">Hemostasis impairing toxin</keyword>
<evidence type="ECO:0000256" key="6">
    <source>
        <dbReference type="ARBA" id="ARBA00055534"/>
    </source>
</evidence>
<dbReference type="GO" id="GO:0006508">
    <property type="term" value="P:proteolysis"/>
    <property type="evidence" value="ECO:0007669"/>
    <property type="project" value="InterPro"/>
</dbReference>
<organism evidence="10 11">
    <name type="scientific">Pieris brassicae</name>
    <name type="common">White butterfly</name>
    <name type="synonym">Large white butterfly</name>
    <dbReference type="NCBI Taxonomy" id="7116"/>
    <lineage>
        <taxon>Eukaryota</taxon>
        <taxon>Metazoa</taxon>
        <taxon>Ecdysozoa</taxon>
        <taxon>Arthropoda</taxon>
        <taxon>Hexapoda</taxon>
        <taxon>Insecta</taxon>
        <taxon>Pterygota</taxon>
        <taxon>Neoptera</taxon>
        <taxon>Endopterygota</taxon>
        <taxon>Lepidoptera</taxon>
        <taxon>Glossata</taxon>
        <taxon>Ditrysia</taxon>
        <taxon>Papilionoidea</taxon>
        <taxon>Pieridae</taxon>
        <taxon>Pierinae</taxon>
        <taxon>Pieris</taxon>
    </lineage>
</organism>
<dbReference type="InterPro" id="IPR001314">
    <property type="entry name" value="Peptidase_S1A"/>
</dbReference>
<dbReference type="PROSITE" id="PS50240">
    <property type="entry name" value="TRYPSIN_DOM"/>
    <property type="match status" value="1"/>
</dbReference>
<comment type="caution">
    <text evidence="10">The sequence shown here is derived from an EMBL/GenBank/DDBJ whole genome shotgun (WGS) entry which is preliminary data.</text>
</comment>
<dbReference type="FunFam" id="2.40.10.10:FF:000068">
    <property type="entry name" value="transmembrane protease serine 2"/>
    <property type="match status" value="1"/>
</dbReference>
<keyword evidence="8" id="KW-0732">Signal</keyword>
<evidence type="ECO:0000256" key="1">
    <source>
        <dbReference type="ARBA" id="ARBA00004239"/>
    </source>
</evidence>
<sequence>MRLLVLLSLCYLMHLSNCESLSNLLGYYLGFRRLCLCRCGVQQGPKTGIHSRMLGGETIQPLQMPWLVYIHTNKTFTGTLISNRHVVTAASNVHDILPSKVSVTLGSNGLCDKASSAFNASVEAILINPKYSPSRRNNDIALIKLRNEVLFTEVIAPICMPVYDIGDKQQLAEVTSVASDEKKISTYCAARTASLPILSERSCLSATNSSFVTPDKGCLGPVGAIGTLCQSDIGAPVMTRFTTLSPYRLIGVLSSASCYEKQTPLYTRIIDHLPWINENIRRDCQCF</sequence>
<dbReference type="Pfam" id="PF00089">
    <property type="entry name" value="Trypsin"/>
    <property type="match status" value="1"/>
</dbReference>
<keyword evidence="11" id="KW-1185">Reference proteome</keyword>
<accession>A0A9P0SVE5</accession>